<comment type="caution">
    <text evidence="1">The sequence shown here is derived from an EMBL/GenBank/DDBJ whole genome shotgun (WGS) entry which is preliminary data.</text>
</comment>
<proteinExistence type="predicted"/>
<reference evidence="2" key="1">
    <citation type="submission" date="2017-09" db="EMBL/GenBank/DDBJ databases">
        <title>Depth-based differentiation of microbial function through sediment-hosted aquifers and enrichment of novel symbionts in the deep terrestrial subsurface.</title>
        <authorList>
            <person name="Probst A.J."/>
            <person name="Ladd B."/>
            <person name="Jarett J.K."/>
            <person name="Geller-Mcgrath D.E."/>
            <person name="Sieber C.M.K."/>
            <person name="Emerson J.B."/>
            <person name="Anantharaman K."/>
            <person name="Thomas B.C."/>
            <person name="Malmstrom R."/>
            <person name="Stieglmeier M."/>
            <person name="Klingl A."/>
            <person name="Woyke T."/>
            <person name="Ryan C.M."/>
            <person name="Banfield J.F."/>
        </authorList>
    </citation>
    <scope>NUCLEOTIDE SEQUENCE [LARGE SCALE GENOMIC DNA]</scope>
</reference>
<accession>A0A2M7TG68</accession>
<protein>
    <submittedName>
        <fullName evidence="1">Uncharacterized protein</fullName>
    </submittedName>
</protein>
<evidence type="ECO:0000313" key="1">
    <source>
        <dbReference type="EMBL" id="PIZ45007.1"/>
    </source>
</evidence>
<name>A0A2M7TG68_UNCKA</name>
<dbReference type="AlphaFoldDB" id="A0A2M7TG68"/>
<sequence>MTKRSAHKNVKKAFAKRRDQAITKIKDTHHDAITYLLKAQVPVKQIGTSTLRMLSAGAVSSALLFAPVTFPELSSVKPVEAQNVPLPEPPPRLSPKLLSAELTKIVPSTYRVLTREESETISRLIKQTYGINAVAEYEGNRLNLQYGKMGYEQHLLRYPGDTISQHDWEQIAGLAPKTGAWSYFAPSKNQLSEKAELREKYYWAVQTYLAPGWDQSIYYLKDWFKYRKMIAVNVKTGDSVVGVVADAGPAVWTGKSFGGSPEAMKALNLSTGMRNGDVILFFVDDPLDKIPLGPVVPQTK</sequence>
<organism evidence="1 2">
    <name type="scientific">candidate division WWE3 bacterium CG_4_10_14_0_2_um_filter_41_14</name>
    <dbReference type="NCBI Taxonomy" id="1975072"/>
    <lineage>
        <taxon>Bacteria</taxon>
        <taxon>Katanobacteria</taxon>
    </lineage>
</organism>
<gene>
    <name evidence="1" type="ORF">COY32_05695</name>
</gene>
<dbReference type="Proteomes" id="UP000228920">
    <property type="component" value="Unassembled WGS sequence"/>
</dbReference>
<evidence type="ECO:0000313" key="2">
    <source>
        <dbReference type="Proteomes" id="UP000228920"/>
    </source>
</evidence>
<dbReference type="EMBL" id="PFNL01000154">
    <property type="protein sequence ID" value="PIZ45007.1"/>
    <property type="molecule type" value="Genomic_DNA"/>
</dbReference>